<keyword evidence="8" id="KW-1185">Reference proteome</keyword>
<evidence type="ECO:0000313" key="7">
    <source>
        <dbReference type="EMBL" id="GAA4979291.1"/>
    </source>
</evidence>
<dbReference type="Gene3D" id="1.10.357.10">
    <property type="entry name" value="Tetracycline Repressor, domain 2"/>
    <property type="match status" value="1"/>
</dbReference>
<dbReference type="Pfam" id="PF17754">
    <property type="entry name" value="TetR_C_14"/>
    <property type="match status" value="1"/>
</dbReference>
<organism evidence="7 8">
    <name type="scientific">Kineococcus glutinatus</name>
    <dbReference type="NCBI Taxonomy" id="1070872"/>
    <lineage>
        <taxon>Bacteria</taxon>
        <taxon>Bacillati</taxon>
        <taxon>Actinomycetota</taxon>
        <taxon>Actinomycetes</taxon>
        <taxon>Kineosporiales</taxon>
        <taxon>Kineosporiaceae</taxon>
        <taxon>Kineococcus</taxon>
    </lineage>
</organism>
<comment type="caution">
    <text evidence="7">The sequence shown here is derived from an EMBL/GenBank/DDBJ whole genome shotgun (WGS) entry which is preliminary data.</text>
</comment>
<dbReference type="PROSITE" id="PS50977">
    <property type="entry name" value="HTH_TETR_2"/>
    <property type="match status" value="1"/>
</dbReference>
<dbReference type="Pfam" id="PF00440">
    <property type="entry name" value="TetR_N"/>
    <property type="match status" value="1"/>
</dbReference>
<gene>
    <name evidence="7" type="ORF">GCM10023225_19650</name>
</gene>
<keyword evidence="3" id="KW-0804">Transcription</keyword>
<accession>A0ABP9HVK8</accession>
<reference evidence="8" key="1">
    <citation type="journal article" date="2019" name="Int. J. Syst. Evol. Microbiol.">
        <title>The Global Catalogue of Microorganisms (GCM) 10K type strain sequencing project: providing services to taxonomists for standard genome sequencing and annotation.</title>
        <authorList>
            <consortium name="The Broad Institute Genomics Platform"/>
            <consortium name="The Broad Institute Genome Sequencing Center for Infectious Disease"/>
            <person name="Wu L."/>
            <person name="Ma J."/>
        </authorList>
    </citation>
    <scope>NUCLEOTIDE SEQUENCE [LARGE SCALE GENOMIC DNA]</scope>
    <source>
        <strain evidence="8">JCM 18126</strain>
    </source>
</reference>
<dbReference type="Gene3D" id="1.10.10.60">
    <property type="entry name" value="Homeodomain-like"/>
    <property type="match status" value="1"/>
</dbReference>
<dbReference type="PRINTS" id="PR00455">
    <property type="entry name" value="HTHTETR"/>
</dbReference>
<feature type="domain" description="HTH tetR-type" evidence="6">
    <location>
        <begin position="25"/>
        <end position="85"/>
    </location>
</feature>
<dbReference type="PANTHER" id="PTHR30055:SF238">
    <property type="entry name" value="MYCOFACTOCIN BIOSYNTHESIS TRANSCRIPTIONAL REGULATOR MFTR-RELATED"/>
    <property type="match status" value="1"/>
</dbReference>
<dbReference type="EMBL" id="BAABIL010000278">
    <property type="protein sequence ID" value="GAA4979291.1"/>
    <property type="molecule type" value="Genomic_DNA"/>
</dbReference>
<evidence type="ECO:0000259" key="6">
    <source>
        <dbReference type="PROSITE" id="PS50977"/>
    </source>
</evidence>
<evidence type="ECO:0000256" key="5">
    <source>
        <dbReference type="SAM" id="MobiDB-lite"/>
    </source>
</evidence>
<evidence type="ECO:0000256" key="3">
    <source>
        <dbReference type="ARBA" id="ARBA00023163"/>
    </source>
</evidence>
<proteinExistence type="predicted"/>
<dbReference type="InterPro" id="IPR001647">
    <property type="entry name" value="HTH_TetR"/>
</dbReference>
<dbReference type="InterPro" id="IPR050109">
    <property type="entry name" value="HTH-type_TetR-like_transc_reg"/>
</dbReference>
<dbReference type="SUPFAM" id="SSF46689">
    <property type="entry name" value="Homeodomain-like"/>
    <property type="match status" value="1"/>
</dbReference>
<keyword evidence="1" id="KW-0805">Transcription regulation</keyword>
<dbReference type="InterPro" id="IPR041347">
    <property type="entry name" value="MftR_C"/>
</dbReference>
<dbReference type="InterPro" id="IPR009057">
    <property type="entry name" value="Homeodomain-like_sf"/>
</dbReference>
<evidence type="ECO:0000256" key="1">
    <source>
        <dbReference type="ARBA" id="ARBA00023015"/>
    </source>
</evidence>
<dbReference type="RefSeq" id="WP_345712326.1">
    <property type="nucleotide sequence ID" value="NZ_BAABIL010000278.1"/>
</dbReference>
<dbReference type="PANTHER" id="PTHR30055">
    <property type="entry name" value="HTH-TYPE TRANSCRIPTIONAL REGULATOR RUTR"/>
    <property type="match status" value="1"/>
</dbReference>
<keyword evidence="2 4" id="KW-0238">DNA-binding</keyword>
<name>A0ABP9HVK8_9ACTN</name>
<protein>
    <submittedName>
        <fullName evidence="7">TetR family transcriptional regulator</fullName>
    </submittedName>
</protein>
<dbReference type="Proteomes" id="UP001501195">
    <property type="component" value="Unassembled WGS sequence"/>
</dbReference>
<feature type="region of interest" description="Disordered" evidence="5">
    <location>
        <begin position="1"/>
        <end position="26"/>
    </location>
</feature>
<sequence length="203" mass="21401">MSPPAGPAADPAADRPPGLRERKKAATRRRIQEVALELFLRKGFEATTVAEVAAAAGVSHMTFFRNFPTKEAVVENDGYDPVIAALIRARPAAEPAATALHNALREGIAAVDGADRDTLLARTRLVLTTPALRAHVADSQRATVRLFGDALAERTGGPVSYELRVVAAAALGAVTLALEAWVEGDGREGLPGLVDRALAVLER</sequence>
<evidence type="ECO:0000256" key="2">
    <source>
        <dbReference type="ARBA" id="ARBA00023125"/>
    </source>
</evidence>
<evidence type="ECO:0000256" key="4">
    <source>
        <dbReference type="PROSITE-ProRule" id="PRU00335"/>
    </source>
</evidence>
<evidence type="ECO:0000313" key="8">
    <source>
        <dbReference type="Proteomes" id="UP001501195"/>
    </source>
</evidence>
<feature type="DNA-binding region" description="H-T-H motif" evidence="4">
    <location>
        <begin position="48"/>
        <end position="67"/>
    </location>
</feature>